<feature type="region of interest" description="Disordered" evidence="1">
    <location>
        <begin position="653"/>
        <end position="674"/>
    </location>
</feature>
<organism evidence="2 3">
    <name type="scientific">Thraustotheca clavata</name>
    <dbReference type="NCBI Taxonomy" id="74557"/>
    <lineage>
        <taxon>Eukaryota</taxon>
        <taxon>Sar</taxon>
        <taxon>Stramenopiles</taxon>
        <taxon>Oomycota</taxon>
        <taxon>Saprolegniomycetes</taxon>
        <taxon>Saprolegniales</taxon>
        <taxon>Achlyaceae</taxon>
        <taxon>Thraustotheca</taxon>
    </lineage>
</organism>
<reference evidence="2 3" key="1">
    <citation type="journal article" date="2014" name="Genome Biol. Evol.">
        <title>The secreted proteins of Achlya hypogyna and Thraustotheca clavata identify the ancestral oomycete secretome and reveal gene acquisitions by horizontal gene transfer.</title>
        <authorList>
            <person name="Misner I."/>
            <person name="Blouin N."/>
            <person name="Leonard G."/>
            <person name="Richards T.A."/>
            <person name="Lane C.E."/>
        </authorList>
    </citation>
    <scope>NUCLEOTIDE SEQUENCE [LARGE SCALE GENOMIC DNA]</scope>
    <source>
        <strain evidence="2 3">ATCC 34112</strain>
    </source>
</reference>
<sequence>MLRRLAVAESRRLATLAKNRNGSLYEALQKRSINSSESTGAENASQLASYPVLLPPTSLPANVVIDTIRASLGSFHQVPLALQQALDCRVIIPSDVISAVLDDVPALTANKDDRRQILRLLVQLVLNEQASSQELLNACLHHKAFEEALLLFRNGCYDNLSIQTKTIMTHMHCLTEFSSALPKQIELIKVWKLFMAYFVHGKRSRAPQVALIFQHQYPFIGSPTPEVVSKIALDMIRDNSKDLYKIIRQFIRCALLREDWYLTPAVYSEWLDRFPQHHSRSIPLLLDTIEAKKLTNVPSGLISKGLRYSFLLCDWNHVAAFQALGPVTNLKLSFLQDILSNDPSLLTNQITSFALDHHPEPHLSPFVVQWLRESCPSNFHRVFMQEFGPKLMTLLTIEQSSFPLALEVLELASALEDVATLSDMFDIYFNACKRRRVSPLPGLVIAQANTEKLTSIPLQMMSAALEARDYQLVTELYKITQEHEMGENWPKFAAQATAIASTPADHDMIHAFFIDKDETKTMDVFNMFVKANSKLSSESLRHFALNVMRQHDMVSLHEILDYAERNEVPLSAEIFTVCFTTHRREKQDPSVFLQIFNKWVELGLVEDNAIVYHAAIHGCMECGNIDLAWSCVENADVNGILLDQKLLNSLVREANKDEESHKKPKDESSQGVDQ</sequence>
<gene>
    <name evidence="2" type="ORF">THRCLA_00090</name>
</gene>
<dbReference type="AlphaFoldDB" id="A0A1W0AC73"/>
<evidence type="ECO:0000313" key="3">
    <source>
        <dbReference type="Proteomes" id="UP000243217"/>
    </source>
</evidence>
<accession>A0A1W0AC73</accession>
<evidence type="ECO:0000256" key="1">
    <source>
        <dbReference type="SAM" id="MobiDB-lite"/>
    </source>
</evidence>
<dbReference type="EMBL" id="JNBS01000030">
    <property type="protein sequence ID" value="OQS07917.1"/>
    <property type="molecule type" value="Genomic_DNA"/>
</dbReference>
<comment type="caution">
    <text evidence="2">The sequence shown here is derived from an EMBL/GenBank/DDBJ whole genome shotgun (WGS) entry which is preliminary data.</text>
</comment>
<feature type="compositionally biased region" description="Basic and acidic residues" evidence="1">
    <location>
        <begin position="653"/>
        <end position="668"/>
    </location>
</feature>
<dbReference type="InterPro" id="IPR011990">
    <property type="entry name" value="TPR-like_helical_dom_sf"/>
</dbReference>
<evidence type="ECO:0000313" key="2">
    <source>
        <dbReference type="EMBL" id="OQS07917.1"/>
    </source>
</evidence>
<dbReference type="Proteomes" id="UP000243217">
    <property type="component" value="Unassembled WGS sequence"/>
</dbReference>
<dbReference type="OrthoDB" id="66571at2759"/>
<name>A0A1W0AC73_9STRA</name>
<proteinExistence type="predicted"/>
<dbReference type="Gene3D" id="1.25.40.10">
    <property type="entry name" value="Tetratricopeptide repeat domain"/>
    <property type="match status" value="1"/>
</dbReference>
<keyword evidence="3" id="KW-1185">Reference proteome</keyword>
<protein>
    <submittedName>
        <fullName evidence="2">Uncharacterized protein</fullName>
    </submittedName>
</protein>